<comment type="caution">
    <text evidence="1">The sequence shown here is derived from an EMBL/GenBank/DDBJ whole genome shotgun (WGS) entry which is preliminary data.</text>
</comment>
<protein>
    <submittedName>
        <fullName evidence="1">Uncharacterized protein</fullName>
    </submittedName>
</protein>
<dbReference type="AlphaFoldDB" id="A0A225VWE6"/>
<gene>
    <name evidence="1" type="ORF">PHMEG_00018215</name>
</gene>
<dbReference type="Proteomes" id="UP000198211">
    <property type="component" value="Unassembled WGS sequence"/>
</dbReference>
<dbReference type="EMBL" id="NBNE01002900">
    <property type="protein sequence ID" value="OWZ09127.1"/>
    <property type="molecule type" value="Genomic_DNA"/>
</dbReference>
<evidence type="ECO:0000313" key="1">
    <source>
        <dbReference type="EMBL" id="OWZ09127.1"/>
    </source>
</evidence>
<evidence type="ECO:0000313" key="2">
    <source>
        <dbReference type="Proteomes" id="UP000198211"/>
    </source>
</evidence>
<keyword evidence="2" id="KW-1185">Reference proteome</keyword>
<organism evidence="1 2">
    <name type="scientific">Phytophthora megakarya</name>
    <dbReference type="NCBI Taxonomy" id="4795"/>
    <lineage>
        <taxon>Eukaryota</taxon>
        <taxon>Sar</taxon>
        <taxon>Stramenopiles</taxon>
        <taxon>Oomycota</taxon>
        <taxon>Peronosporomycetes</taxon>
        <taxon>Peronosporales</taxon>
        <taxon>Peronosporaceae</taxon>
        <taxon>Phytophthora</taxon>
    </lineage>
</organism>
<accession>A0A225VWE6</accession>
<sequence>MALGLRPVHLGFDNSLVPVRLRIWSTDQQLHHFPTLCGIKHFIFVCFLEFPFANPHISMQNLPVVCPPNEDNIVVANDGSITQSPTPTTQVASSSEATNKSTKLEALMKISRSGYRFMCSVFDTVLFFQAPVELPLDIPASFFVNYQGMPAYSPKGSNPQRLRPPILTYTLSNRLVVRLMCTGLKQTHEGFRSVAAGFSKRLKLTDVCAPNRYPSSHGDLTPH</sequence>
<proteinExistence type="predicted"/>
<reference evidence="2" key="1">
    <citation type="submission" date="2017-03" db="EMBL/GenBank/DDBJ databases">
        <title>Phytopthora megakarya and P. palmivora, two closely related causual agents of cacao black pod achieved similar genome size and gene model numbers by different mechanisms.</title>
        <authorList>
            <person name="Ali S."/>
            <person name="Shao J."/>
            <person name="Larry D.J."/>
            <person name="Kronmiller B."/>
            <person name="Shen D."/>
            <person name="Strem M.D."/>
            <person name="Melnick R.L."/>
            <person name="Guiltinan M.J."/>
            <person name="Tyler B.M."/>
            <person name="Meinhardt L.W."/>
            <person name="Bailey B.A."/>
        </authorList>
    </citation>
    <scope>NUCLEOTIDE SEQUENCE [LARGE SCALE GENOMIC DNA]</scope>
    <source>
        <strain evidence="2">zdho120</strain>
    </source>
</reference>
<name>A0A225VWE6_9STRA</name>